<gene>
    <name evidence="1" type="ORF">E2488_15205</name>
</gene>
<dbReference type="OrthoDB" id="1445639at2"/>
<dbReference type="AlphaFoldDB" id="A0A4Y8AQV5"/>
<dbReference type="EMBL" id="SNQI01000006">
    <property type="protein sequence ID" value="TEW72208.1"/>
    <property type="molecule type" value="Genomic_DNA"/>
</dbReference>
<evidence type="ECO:0008006" key="3">
    <source>
        <dbReference type="Google" id="ProtNLM"/>
    </source>
</evidence>
<name>A0A4Y8AQV5_9FLAO</name>
<evidence type="ECO:0000313" key="1">
    <source>
        <dbReference type="EMBL" id="TEW72208.1"/>
    </source>
</evidence>
<protein>
    <recommendedName>
        <fullName evidence="3">NIPSNAP family containing protein</fullName>
    </recommendedName>
</protein>
<reference evidence="1 2" key="1">
    <citation type="journal article" date="2011" name="J. Microbiol.">
        <title>Gramella jeungdoensis sp. nov., isolated from a solar saltern in Korea.</title>
        <authorList>
            <person name="Joung Y."/>
            <person name="Kim H."/>
            <person name="Jang T."/>
            <person name="Ahn T.S."/>
            <person name="Joh K."/>
        </authorList>
    </citation>
    <scope>NUCLEOTIDE SEQUENCE [LARGE SCALE GENOMIC DNA]</scope>
    <source>
        <strain evidence="1 2">KCTC 23123</strain>
    </source>
</reference>
<keyword evidence="2" id="KW-1185">Reference proteome</keyword>
<accession>A0A4Y8AQV5</accession>
<dbReference type="RefSeq" id="WP_134249232.1">
    <property type="nucleotide sequence ID" value="NZ_SNQI01000006.1"/>
</dbReference>
<evidence type="ECO:0000313" key="2">
    <source>
        <dbReference type="Proteomes" id="UP000298517"/>
    </source>
</evidence>
<organism evidence="1 2">
    <name type="scientific">Gramella jeungdoensis</name>
    <dbReference type="NCBI Taxonomy" id="708091"/>
    <lineage>
        <taxon>Bacteria</taxon>
        <taxon>Pseudomonadati</taxon>
        <taxon>Bacteroidota</taxon>
        <taxon>Flavobacteriia</taxon>
        <taxon>Flavobacteriales</taxon>
        <taxon>Flavobacteriaceae</taxon>
        <taxon>Christiangramia</taxon>
    </lineage>
</organism>
<comment type="caution">
    <text evidence="1">The sequence shown here is derived from an EMBL/GenBank/DDBJ whole genome shotgun (WGS) entry which is preliminary data.</text>
</comment>
<dbReference type="Proteomes" id="UP000298517">
    <property type="component" value="Unassembled WGS sequence"/>
</dbReference>
<sequence length="271" mass="32215">MRTIKKIFLGVMAITFLFNIKANGQEKSEKDVAETFKPVFITVTKTQRIMDPDNDFGEWLKIEKEYFDKVIMKNDLIIGSGVYFHYFTPDDSEVLLVSIYKNWADIEKATQITGKLIDEAWPNLEEKSNFLKKQNNHYEDEHSDEIYVSLPYTKELESKSDKPLIYYLKRNELGDGGSGFKEYFENVTMKNSYIKGYYTHRHRWGSNSKDAIEMFVFDNFADIEKSFQENERLINEHWSDEKAREAFFKEYDKLFTRHGDFIYRNVPELHK</sequence>
<proteinExistence type="predicted"/>